<sequence>MEILIFFINTHTSVCRNLYLRLFKVILLSFLSCSVLFVSAQETRDSVKIYFHKGRTEIDLSLRDNRRSLEKISRRILEYRPDTAFSICKIMVVGAASPEGSIELNRRLSELRAKRLFDHVCGYSPLPDTLKTSVFVGRDWRGLLRLVENDPGMPGKSETVELLQGIVSEVEASGNGENKINELKRLRYGIPYRYMYRNLFPDLRASCLYIWYESKRKSFPAMQVISHLHDTLYLPCKLSPFGGETGGFQSGEKHGPFYMAVKTNMLYDALLVPNIGVEFYVGKNWSVAGNWMYAWWKSDRKHNYWRIYGGDVELRRWFGRRAVEKPFSGHHVGLYGQIVTYDFELGGKGYLGDKWSYGGGVAYGYSLPVGHRFNVDFTLGIGYLGGLYKEYIPLDGHYVWQTTKKRRWFGPTKAGISLVWLIGRGNYSRKKGGRQ</sequence>
<dbReference type="InterPro" id="IPR036737">
    <property type="entry name" value="OmpA-like_sf"/>
</dbReference>
<dbReference type="Proteomes" id="UP000006330">
    <property type="component" value="Unassembled WGS sequence"/>
</dbReference>
<gene>
    <name evidence="1" type="ORF">HMPREF1076_05352</name>
</gene>
<dbReference type="Pfam" id="PF12099">
    <property type="entry name" value="DUF3575"/>
    <property type="match status" value="1"/>
</dbReference>
<organism evidence="1 2">
    <name type="scientific">Parabacteroides goldsteinii CL02T12C30</name>
    <dbReference type="NCBI Taxonomy" id="999418"/>
    <lineage>
        <taxon>Bacteria</taxon>
        <taxon>Pseudomonadati</taxon>
        <taxon>Bacteroidota</taxon>
        <taxon>Bacteroidia</taxon>
        <taxon>Bacteroidales</taxon>
        <taxon>Tannerellaceae</taxon>
        <taxon>Parabacteroides</taxon>
    </lineage>
</organism>
<evidence type="ECO:0008006" key="3">
    <source>
        <dbReference type="Google" id="ProtNLM"/>
    </source>
</evidence>
<dbReference type="Gene3D" id="3.30.1330.60">
    <property type="entry name" value="OmpA-like domain"/>
    <property type="match status" value="1"/>
</dbReference>
<dbReference type="PATRIC" id="fig|999418.3.peg.5418"/>
<evidence type="ECO:0000313" key="2">
    <source>
        <dbReference type="Proteomes" id="UP000006330"/>
    </source>
</evidence>
<dbReference type="AlphaFoldDB" id="K5Z3U1"/>
<protein>
    <recommendedName>
        <fullName evidence="3">DUF3575 domain-containing protein</fullName>
    </recommendedName>
</protein>
<evidence type="ECO:0000313" key="1">
    <source>
        <dbReference type="EMBL" id="EKN05986.1"/>
    </source>
</evidence>
<dbReference type="HOGENOM" id="CLU_035792_0_0_10"/>
<accession>K5Z3U1</accession>
<proteinExistence type="predicted"/>
<dbReference type="InterPro" id="IPR021958">
    <property type="entry name" value="DUF3575"/>
</dbReference>
<dbReference type="EMBL" id="AGZO01000046">
    <property type="protein sequence ID" value="EKN05986.1"/>
    <property type="molecule type" value="Genomic_DNA"/>
</dbReference>
<comment type="caution">
    <text evidence="1">The sequence shown here is derived from an EMBL/GenBank/DDBJ whole genome shotgun (WGS) entry which is preliminary data.</text>
</comment>
<reference evidence="1 2" key="1">
    <citation type="submission" date="2012-02" db="EMBL/GenBank/DDBJ databases">
        <title>The Genome Sequence of Parabacteroides goldsteinii CL02T12C30.</title>
        <authorList>
            <consortium name="The Broad Institute Genome Sequencing Platform"/>
            <person name="Earl A."/>
            <person name="Ward D."/>
            <person name="Feldgarden M."/>
            <person name="Gevers D."/>
            <person name="Zitomersky N.L."/>
            <person name="Coyne M.J."/>
            <person name="Comstock L.E."/>
            <person name="Young S.K."/>
            <person name="Zeng Q."/>
            <person name="Gargeya S."/>
            <person name="Fitzgerald M."/>
            <person name="Haas B."/>
            <person name="Abouelleil A."/>
            <person name="Alvarado L."/>
            <person name="Arachchi H.M."/>
            <person name="Berlin A."/>
            <person name="Chapman S.B."/>
            <person name="Gearin G."/>
            <person name="Goldberg J."/>
            <person name="Griggs A."/>
            <person name="Gujja S."/>
            <person name="Hansen M."/>
            <person name="Heiman D."/>
            <person name="Howarth C."/>
            <person name="Larimer J."/>
            <person name="Lui A."/>
            <person name="MacDonald P.J.P."/>
            <person name="McCowen C."/>
            <person name="Montmayeur A."/>
            <person name="Murphy C."/>
            <person name="Neiman D."/>
            <person name="Pearson M."/>
            <person name="Priest M."/>
            <person name="Roberts A."/>
            <person name="Saif S."/>
            <person name="Shea T."/>
            <person name="Sisk P."/>
            <person name="Stolte C."/>
            <person name="Sykes S."/>
            <person name="Wortman J."/>
            <person name="Nusbaum C."/>
            <person name="Birren B."/>
        </authorList>
    </citation>
    <scope>NUCLEOTIDE SEQUENCE [LARGE SCALE GENOMIC DNA]</scope>
    <source>
        <strain evidence="1 2">CL02T12C30</strain>
    </source>
</reference>
<name>K5Z3U1_9BACT</name>